<protein>
    <submittedName>
        <fullName evidence="1">Uncharacterized protein</fullName>
    </submittedName>
</protein>
<reference evidence="1" key="1">
    <citation type="submission" date="2020-04" db="EMBL/GenBank/DDBJ databases">
        <title>Draft genome resource of the tomato pathogen Pseudocercospora fuligena.</title>
        <authorList>
            <person name="Zaccaron A."/>
        </authorList>
    </citation>
    <scope>NUCLEOTIDE SEQUENCE</scope>
    <source>
        <strain evidence="1">PF001</strain>
    </source>
</reference>
<name>A0A8H6RRI9_9PEZI</name>
<organism evidence="1 2">
    <name type="scientific">Pseudocercospora fuligena</name>
    <dbReference type="NCBI Taxonomy" id="685502"/>
    <lineage>
        <taxon>Eukaryota</taxon>
        <taxon>Fungi</taxon>
        <taxon>Dikarya</taxon>
        <taxon>Ascomycota</taxon>
        <taxon>Pezizomycotina</taxon>
        <taxon>Dothideomycetes</taxon>
        <taxon>Dothideomycetidae</taxon>
        <taxon>Mycosphaerellales</taxon>
        <taxon>Mycosphaerellaceae</taxon>
        <taxon>Pseudocercospora</taxon>
    </lineage>
</organism>
<dbReference type="OrthoDB" id="10643832at2759"/>
<dbReference type="EMBL" id="JABCIY010000033">
    <property type="protein sequence ID" value="KAF7195962.1"/>
    <property type="molecule type" value="Genomic_DNA"/>
</dbReference>
<proteinExistence type="predicted"/>
<dbReference type="Proteomes" id="UP000660729">
    <property type="component" value="Unassembled WGS sequence"/>
</dbReference>
<sequence>MTKPRSKLRNATAYACLHDLTTLHPGLRQVGGTLASEHPGKMIPLTTILSSIFGIDHDHHGNARFGAQKSSRRRHQCNTKSRSSVLRPLHLCSRSDTFYLAVPCRETDEMPIAGYDWCAIGIEVPPKGRSRSLRATRRISKGGHHEQPFCCQHCDHGQALTSGLALGIVSARRSRQRTHDLSAFQVRCFQHGELPQQTLGAVRMRLWSDWAANVALLTLKSFLASIAHAWAFQVGRLFNSDFFELFTCSPTVCRQHVLGVMVLPLHARAPCRRRIRL</sequence>
<dbReference type="AlphaFoldDB" id="A0A8H6RRI9"/>
<accession>A0A8H6RRI9</accession>
<keyword evidence="2" id="KW-1185">Reference proteome</keyword>
<evidence type="ECO:0000313" key="2">
    <source>
        <dbReference type="Proteomes" id="UP000660729"/>
    </source>
</evidence>
<comment type="caution">
    <text evidence="1">The sequence shown here is derived from an EMBL/GenBank/DDBJ whole genome shotgun (WGS) entry which is preliminary data.</text>
</comment>
<evidence type="ECO:0000313" key="1">
    <source>
        <dbReference type="EMBL" id="KAF7195962.1"/>
    </source>
</evidence>
<gene>
    <name evidence="1" type="ORF">HII31_02724</name>
</gene>